<protein>
    <submittedName>
        <fullName evidence="5">Potassium transporter 26</fullName>
    </submittedName>
</protein>
<dbReference type="InterPro" id="IPR003855">
    <property type="entry name" value="K+_transporter"/>
</dbReference>
<keyword evidence="3" id="KW-0472">Membrane</keyword>
<dbReference type="EMBL" id="PGGS01000332">
    <property type="protein sequence ID" value="PNH05127.1"/>
    <property type="molecule type" value="Genomic_DNA"/>
</dbReference>
<evidence type="ECO:0000313" key="5">
    <source>
        <dbReference type="EMBL" id="PNH05127.1"/>
    </source>
</evidence>
<reference evidence="5 6" key="1">
    <citation type="journal article" date="2017" name="Mol. Biol. Evol.">
        <title>The 4-celled Tetrabaena socialis nuclear genome reveals the essential components for genetic control of cell number at the origin of multicellularity in the volvocine lineage.</title>
        <authorList>
            <person name="Featherston J."/>
            <person name="Arakaki Y."/>
            <person name="Hanschen E.R."/>
            <person name="Ferris P.J."/>
            <person name="Michod R.E."/>
            <person name="Olson B.J.S.C."/>
            <person name="Nozaki H."/>
            <person name="Durand P.M."/>
        </authorList>
    </citation>
    <scope>NUCLEOTIDE SEQUENCE [LARGE SCALE GENOMIC DNA]</scope>
    <source>
        <strain evidence="5 6">NIES-571</strain>
    </source>
</reference>
<keyword evidence="3" id="KW-1133">Transmembrane helix</keyword>
<feature type="region of interest" description="Disordered" evidence="2">
    <location>
        <begin position="1"/>
        <end position="29"/>
    </location>
</feature>
<feature type="transmembrane region" description="Helical" evidence="3">
    <location>
        <begin position="255"/>
        <end position="274"/>
    </location>
</feature>
<dbReference type="GO" id="GO:0015079">
    <property type="term" value="F:potassium ion transmembrane transporter activity"/>
    <property type="evidence" value="ECO:0007669"/>
    <property type="project" value="InterPro"/>
</dbReference>
<dbReference type="PANTHER" id="PTHR30540">
    <property type="entry name" value="OSMOTIC STRESS POTASSIUM TRANSPORTER"/>
    <property type="match status" value="1"/>
</dbReference>
<dbReference type="Proteomes" id="UP000236333">
    <property type="component" value="Unassembled WGS sequence"/>
</dbReference>
<proteinExistence type="inferred from homology"/>
<feature type="compositionally biased region" description="Low complexity" evidence="2">
    <location>
        <begin position="1"/>
        <end position="19"/>
    </location>
</feature>
<evidence type="ECO:0000259" key="4">
    <source>
        <dbReference type="Pfam" id="PF02705"/>
    </source>
</evidence>
<feature type="compositionally biased region" description="Basic and acidic residues" evidence="2">
    <location>
        <begin position="145"/>
        <end position="158"/>
    </location>
</feature>
<dbReference type="InterPro" id="IPR053951">
    <property type="entry name" value="K_trans_N"/>
</dbReference>
<comment type="similarity">
    <text evidence="1">Belongs to the HAK/KUP transporter (TC 2.A.72.3) family.</text>
</comment>
<feature type="region of interest" description="Disordered" evidence="2">
    <location>
        <begin position="132"/>
        <end position="159"/>
    </location>
</feature>
<dbReference type="Pfam" id="PF02705">
    <property type="entry name" value="K_trans"/>
    <property type="match status" value="1"/>
</dbReference>
<dbReference type="OrthoDB" id="504708at2759"/>
<dbReference type="PANTHER" id="PTHR30540:SF83">
    <property type="entry name" value="K+ POTASSIUM TRANSPORTER"/>
    <property type="match status" value="1"/>
</dbReference>
<keyword evidence="3" id="KW-0812">Transmembrane</keyword>
<feature type="compositionally biased region" description="Low complexity" evidence="2">
    <location>
        <begin position="669"/>
        <end position="685"/>
    </location>
</feature>
<gene>
    <name evidence="5" type="ORF">TSOC_008642</name>
</gene>
<accession>A0A2J7ZXY9</accession>
<feature type="region of interest" description="Disordered" evidence="2">
    <location>
        <begin position="581"/>
        <end position="638"/>
    </location>
</feature>
<feature type="domain" description="K+ potassium transporter integral membrane" evidence="4">
    <location>
        <begin position="185"/>
        <end position="251"/>
    </location>
</feature>
<evidence type="ECO:0000313" key="6">
    <source>
        <dbReference type="Proteomes" id="UP000236333"/>
    </source>
</evidence>
<feature type="region of interest" description="Disordered" evidence="2">
    <location>
        <begin position="337"/>
        <end position="359"/>
    </location>
</feature>
<name>A0A2J7ZXY9_9CHLO</name>
<evidence type="ECO:0000256" key="3">
    <source>
        <dbReference type="SAM" id="Phobius"/>
    </source>
</evidence>
<feature type="region of interest" description="Disordered" evidence="2">
    <location>
        <begin position="301"/>
        <end position="322"/>
    </location>
</feature>
<feature type="region of interest" description="Disordered" evidence="2">
    <location>
        <begin position="657"/>
        <end position="685"/>
    </location>
</feature>
<keyword evidence="6" id="KW-1185">Reference proteome</keyword>
<evidence type="ECO:0000256" key="2">
    <source>
        <dbReference type="SAM" id="MobiDB-lite"/>
    </source>
</evidence>
<dbReference type="AlphaFoldDB" id="A0A2J7ZXY9"/>
<sequence>MLLVPRAAMRPDPDPASSSLLEPSDPADTRTVGAHLPLITCPPDARYGPQLRPALQGHGNTGAGTAGATGCGGVGSRAGAGSGGDGAAAGAAATAVVRALILPVAPGAAPAPAAVFLYWACGGLEAQGSDLGRRRPGAAAAAGPEVDRELSEAVKPEKVMQGTAPTVPAAGKRWRLRHEQGGEPALSPAHIGTYFARHGAAAWRSLGAIMLCVTGTEALFADLGHFSRGSITVACGVLAYPCLVITYLGQVVEGGWFVLLIAALTSLLMFTWWAGSRRLGERLAAATAGARIRLLGPPQPHHPLLPPLPRPPQPAPKPPLLPSEPLLSRISSWALRRRGTSNSRGGSGGAGLGTAPAAASVPLPGEAPWRGLEMQSLPLPAPRRHGTGAAADRECAWHGLPPGTLALELPAGGSGRYGGGGGGGRAAVAAAADESCDVEMGPAAGAAAPLVVPLTRLSGVGVYYMDEKVGDADVALPPVLVHFLRNVQLRAISRTARPDLPWRLEVAIHSVCVFLSVRRLPLPSVSRRRRLHVFAPRNATPLNYYHVVSFYGYLDRVDHGPAFLNELLGAITRSLVAAAGKQQQHGRSGGATPAPPSSLWADSGFGADKGESDESARGAASAGGGGADEGSLVRTGVRSPKPAELLAWRGTVRPKDGTAGVALADEDGTAGTDTTDSAPTAAPGTGAGPDVWSVVESAAADFLQAQLHGVVYYASRAQLRSPANPAPASGPCRSWLGLAPLARWVVFGLLFRWLAAVAFVDMESWRVPPERLVELGMPVEIW</sequence>
<feature type="transmembrane region" description="Helical" evidence="3">
    <location>
        <begin position="231"/>
        <end position="249"/>
    </location>
</feature>
<evidence type="ECO:0000256" key="1">
    <source>
        <dbReference type="ARBA" id="ARBA00008440"/>
    </source>
</evidence>
<dbReference type="GO" id="GO:0016020">
    <property type="term" value="C:membrane"/>
    <property type="evidence" value="ECO:0007669"/>
    <property type="project" value="InterPro"/>
</dbReference>
<comment type="caution">
    <text evidence="5">The sequence shown here is derived from an EMBL/GenBank/DDBJ whole genome shotgun (WGS) entry which is preliminary data.</text>
</comment>
<organism evidence="5 6">
    <name type="scientific">Tetrabaena socialis</name>
    <dbReference type="NCBI Taxonomy" id="47790"/>
    <lineage>
        <taxon>Eukaryota</taxon>
        <taxon>Viridiplantae</taxon>
        <taxon>Chlorophyta</taxon>
        <taxon>core chlorophytes</taxon>
        <taxon>Chlorophyceae</taxon>
        <taxon>CS clade</taxon>
        <taxon>Chlamydomonadales</taxon>
        <taxon>Tetrabaenaceae</taxon>
        <taxon>Tetrabaena</taxon>
    </lineage>
</organism>